<evidence type="ECO:0000313" key="1">
    <source>
        <dbReference type="EMBL" id="KPL52958.1"/>
    </source>
</evidence>
<keyword evidence="2" id="KW-1185">Reference proteome</keyword>
<protein>
    <recommendedName>
        <fullName evidence="3">Heme-binding protein</fullName>
    </recommendedName>
</protein>
<evidence type="ECO:0008006" key="3">
    <source>
        <dbReference type="Google" id="ProtNLM"/>
    </source>
</evidence>
<dbReference type="Gene3D" id="3.30.450.150">
    <property type="entry name" value="Haem-degrading domain"/>
    <property type="match status" value="1"/>
</dbReference>
<dbReference type="PANTHER" id="PTHR34309">
    <property type="entry name" value="SLR1406 PROTEIN"/>
    <property type="match status" value="1"/>
</dbReference>
<dbReference type="Proteomes" id="UP000048984">
    <property type="component" value="Unassembled WGS sequence"/>
</dbReference>
<dbReference type="AlphaFoldDB" id="A0A0P6VK46"/>
<evidence type="ECO:0000313" key="2">
    <source>
        <dbReference type="Proteomes" id="UP000048984"/>
    </source>
</evidence>
<dbReference type="InterPro" id="IPR005624">
    <property type="entry name" value="PduO/GlcC-like"/>
</dbReference>
<sequence>MRLAKTLSDADARVALDAMRAALADRGKTAVLAVADDHGEPIALLRLDGAPLSSVAVATNKAFSAARLRRPSGETGRRVRHPETGFDIAYYGDPRYVGWGGGLPVLVDGAVAGAVAVSGLTDAEDEEIAAIGIAAILAAL</sequence>
<comment type="caution">
    <text evidence="1">The sequence shown here is derived from an EMBL/GenBank/DDBJ whole genome shotgun (WGS) entry which is preliminary data.</text>
</comment>
<dbReference type="InterPro" id="IPR038084">
    <property type="entry name" value="PduO/GlcC-like_sf"/>
</dbReference>
<dbReference type="Pfam" id="PF03928">
    <property type="entry name" value="HbpS-like"/>
    <property type="match status" value="1"/>
</dbReference>
<name>A0A0P6VK46_9HYPH</name>
<gene>
    <name evidence="1" type="ORF">ABB55_12640</name>
</gene>
<accession>A0A0P6VK46</accession>
<organism evidence="1 2">
    <name type="scientific">Prosthecodimorpha hirschii</name>
    <dbReference type="NCBI Taxonomy" id="665126"/>
    <lineage>
        <taxon>Bacteria</taxon>
        <taxon>Pseudomonadati</taxon>
        <taxon>Pseudomonadota</taxon>
        <taxon>Alphaproteobacteria</taxon>
        <taxon>Hyphomicrobiales</taxon>
        <taxon>Ancalomicrobiaceae</taxon>
        <taxon>Prosthecodimorpha</taxon>
    </lineage>
</organism>
<reference evidence="1 2" key="1">
    <citation type="submission" date="2015-09" db="EMBL/GenBank/DDBJ databases">
        <authorList>
            <person name="Jackson K.R."/>
            <person name="Lunt B.L."/>
            <person name="Fisher J.N.B."/>
            <person name="Gardner A.V."/>
            <person name="Bailey M.E."/>
            <person name="Deus L.M."/>
            <person name="Earl A.S."/>
            <person name="Gibby P.D."/>
            <person name="Hartmann K.A."/>
            <person name="Liu J.E."/>
            <person name="Manci A.M."/>
            <person name="Nielsen D.A."/>
            <person name="Solomon M.B."/>
            <person name="Breakwell D.P."/>
            <person name="Burnett S.H."/>
            <person name="Grose J.H."/>
        </authorList>
    </citation>
    <scope>NUCLEOTIDE SEQUENCE [LARGE SCALE GENOMIC DNA]</scope>
    <source>
        <strain evidence="1 2">16</strain>
    </source>
</reference>
<dbReference type="EMBL" id="LJYW01000001">
    <property type="protein sequence ID" value="KPL52958.1"/>
    <property type="molecule type" value="Genomic_DNA"/>
</dbReference>
<dbReference type="RefSeq" id="WP_054359121.1">
    <property type="nucleotide sequence ID" value="NZ_LJYW01000001.1"/>
</dbReference>
<reference evidence="1 2" key="2">
    <citation type="submission" date="2015-10" db="EMBL/GenBank/DDBJ databases">
        <title>Draft Genome Sequence of Prosthecomicrobium hirschii ATCC 27832.</title>
        <authorList>
            <person name="Daniel J."/>
            <person name="Givan S.A."/>
            <person name="Brun Y.V."/>
            <person name="Brown P.J."/>
        </authorList>
    </citation>
    <scope>NUCLEOTIDE SEQUENCE [LARGE SCALE GENOMIC DNA]</scope>
    <source>
        <strain evidence="1 2">16</strain>
    </source>
</reference>
<dbReference type="STRING" id="665126.ABB55_12640"/>
<dbReference type="InterPro" id="IPR052517">
    <property type="entry name" value="GlcG_carb_metab_protein"/>
</dbReference>
<dbReference type="SUPFAM" id="SSF143744">
    <property type="entry name" value="GlcG-like"/>
    <property type="match status" value="1"/>
</dbReference>
<proteinExistence type="predicted"/>
<dbReference type="PANTHER" id="PTHR34309:SF1">
    <property type="entry name" value="PROTEIN GLCG"/>
    <property type="match status" value="1"/>
</dbReference>